<accession>A0A7X3CLF6</accession>
<keyword evidence="6" id="KW-0808">Transferase</keyword>
<keyword evidence="4" id="KW-1003">Cell membrane</keyword>
<dbReference type="CDD" id="cd00082">
    <property type="entry name" value="HisKA"/>
    <property type="match status" value="1"/>
</dbReference>
<dbReference type="InterPro" id="IPR003660">
    <property type="entry name" value="HAMP_dom"/>
</dbReference>
<feature type="transmembrane region" description="Helical" evidence="14">
    <location>
        <begin position="12"/>
        <end position="36"/>
    </location>
</feature>
<dbReference type="GO" id="GO:0005886">
    <property type="term" value="C:plasma membrane"/>
    <property type="evidence" value="ECO:0007669"/>
    <property type="project" value="UniProtKB-SubCell"/>
</dbReference>
<sequence length="389" mass="43860">MTKSRRLTLAGTIVLWNLGLIILTGVFLMVSLNIFVQIMLPAVHVKPNDILLPQDQEVIVPTIEVNQVNEEGMLISDVSFSSELIAFKGQVLLFSLICLIIMIILGGVGAFYLSKRSLWPVRLLSERLMKINANDLSVQLPVKELPNDELKELTESFNTMLKKIEHAFQQQERFMANAAHEFRTPLTILKTNLEVLRSDPSATMEDYQQLSDIFEKTLKRMNHMINELLVLAKNNDPDKDVIEVGSLIRKVVSELNDLASRQTISIEIHNHPGVEIYGNDLLIQRAISNLVENAIMYNKPQGKVIITCTSQEGECFVSIMDTGDGIDEKHIPFIFEPFYRTSEGRRKNKAGTGLGLSITLSIIKKHGGTIEYCREQTMKGFIVRLPVLD</sequence>
<dbReference type="PRINTS" id="PR00344">
    <property type="entry name" value="BCTRLSENSOR"/>
</dbReference>
<proteinExistence type="predicted"/>
<evidence type="ECO:0000256" key="12">
    <source>
        <dbReference type="ARBA" id="ARBA00023012"/>
    </source>
</evidence>
<evidence type="ECO:0000256" key="4">
    <source>
        <dbReference type="ARBA" id="ARBA00022475"/>
    </source>
</evidence>
<keyword evidence="10" id="KW-0067">ATP-binding</keyword>
<name>A0A7X3CLF6_9BACL</name>
<dbReference type="Pfam" id="PF00512">
    <property type="entry name" value="HisKA"/>
    <property type="match status" value="1"/>
</dbReference>
<evidence type="ECO:0000256" key="11">
    <source>
        <dbReference type="ARBA" id="ARBA00022989"/>
    </source>
</evidence>
<evidence type="ECO:0000256" key="1">
    <source>
        <dbReference type="ARBA" id="ARBA00000085"/>
    </source>
</evidence>
<dbReference type="SMART" id="SM00304">
    <property type="entry name" value="HAMP"/>
    <property type="match status" value="1"/>
</dbReference>
<dbReference type="Gene3D" id="1.10.287.130">
    <property type="match status" value="1"/>
</dbReference>
<dbReference type="PROSITE" id="PS50885">
    <property type="entry name" value="HAMP"/>
    <property type="match status" value="1"/>
</dbReference>
<dbReference type="InterPro" id="IPR005467">
    <property type="entry name" value="His_kinase_dom"/>
</dbReference>
<dbReference type="PANTHER" id="PTHR45436:SF5">
    <property type="entry name" value="SENSOR HISTIDINE KINASE TRCS"/>
    <property type="match status" value="1"/>
</dbReference>
<dbReference type="InterPro" id="IPR003661">
    <property type="entry name" value="HisK_dim/P_dom"/>
</dbReference>
<dbReference type="SUPFAM" id="SSF55874">
    <property type="entry name" value="ATPase domain of HSP90 chaperone/DNA topoisomerase II/histidine kinase"/>
    <property type="match status" value="1"/>
</dbReference>
<feature type="domain" description="Histidine kinase" evidence="15">
    <location>
        <begin position="177"/>
        <end position="389"/>
    </location>
</feature>
<evidence type="ECO:0000313" key="18">
    <source>
        <dbReference type="Proteomes" id="UP000447876"/>
    </source>
</evidence>
<evidence type="ECO:0000256" key="14">
    <source>
        <dbReference type="SAM" id="Phobius"/>
    </source>
</evidence>
<dbReference type="Gene3D" id="3.30.565.10">
    <property type="entry name" value="Histidine kinase-like ATPase, C-terminal domain"/>
    <property type="match status" value="1"/>
</dbReference>
<dbReference type="InterPro" id="IPR003594">
    <property type="entry name" value="HATPase_dom"/>
</dbReference>
<keyword evidence="13 14" id="KW-0472">Membrane</keyword>
<evidence type="ECO:0000256" key="2">
    <source>
        <dbReference type="ARBA" id="ARBA00004651"/>
    </source>
</evidence>
<keyword evidence="5" id="KW-0597">Phosphoprotein</keyword>
<dbReference type="SUPFAM" id="SSF47384">
    <property type="entry name" value="Homodimeric domain of signal transducing histidine kinase"/>
    <property type="match status" value="1"/>
</dbReference>
<dbReference type="EC" id="2.7.13.3" evidence="3"/>
<dbReference type="GO" id="GO:0000155">
    <property type="term" value="F:phosphorelay sensor kinase activity"/>
    <property type="evidence" value="ECO:0007669"/>
    <property type="project" value="InterPro"/>
</dbReference>
<dbReference type="InterPro" id="IPR036097">
    <property type="entry name" value="HisK_dim/P_sf"/>
</dbReference>
<dbReference type="Gene3D" id="6.10.340.10">
    <property type="match status" value="1"/>
</dbReference>
<evidence type="ECO:0000259" key="15">
    <source>
        <dbReference type="PROSITE" id="PS50109"/>
    </source>
</evidence>
<dbReference type="SMART" id="SM00387">
    <property type="entry name" value="HATPase_c"/>
    <property type="match status" value="1"/>
</dbReference>
<feature type="domain" description="HAMP" evidence="16">
    <location>
        <begin position="115"/>
        <end position="169"/>
    </location>
</feature>
<evidence type="ECO:0000256" key="7">
    <source>
        <dbReference type="ARBA" id="ARBA00022692"/>
    </source>
</evidence>
<dbReference type="Proteomes" id="UP000447876">
    <property type="component" value="Unassembled WGS sequence"/>
</dbReference>
<keyword evidence="9" id="KW-0418">Kinase</keyword>
<evidence type="ECO:0000256" key="13">
    <source>
        <dbReference type="ARBA" id="ARBA00023136"/>
    </source>
</evidence>
<evidence type="ECO:0000259" key="16">
    <source>
        <dbReference type="PROSITE" id="PS50885"/>
    </source>
</evidence>
<organism evidence="17 18">
    <name type="scientific">Paenibacillus woosongensis</name>
    <dbReference type="NCBI Taxonomy" id="307580"/>
    <lineage>
        <taxon>Bacteria</taxon>
        <taxon>Bacillati</taxon>
        <taxon>Bacillota</taxon>
        <taxon>Bacilli</taxon>
        <taxon>Bacillales</taxon>
        <taxon>Paenibacillaceae</taxon>
        <taxon>Paenibacillus</taxon>
    </lineage>
</organism>
<protein>
    <recommendedName>
        <fullName evidence="3">histidine kinase</fullName>
        <ecNumber evidence="3">2.7.13.3</ecNumber>
    </recommendedName>
</protein>
<evidence type="ECO:0000256" key="8">
    <source>
        <dbReference type="ARBA" id="ARBA00022741"/>
    </source>
</evidence>
<dbReference type="Pfam" id="PF02518">
    <property type="entry name" value="HATPase_c"/>
    <property type="match status" value="1"/>
</dbReference>
<evidence type="ECO:0000256" key="6">
    <source>
        <dbReference type="ARBA" id="ARBA00022679"/>
    </source>
</evidence>
<keyword evidence="11 14" id="KW-1133">Transmembrane helix</keyword>
<dbReference type="PROSITE" id="PS50109">
    <property type="entry name" value="HIS_KIN"/>
    <property type="match status" value="1"/>
</dbReference>
<dbReference type="InterPro" id="IPR004358">
    <property type="entry name" value="Sig_transdc_His_kin-like_C"/>
</dbReference>
<keyword evidence="12" id="KW-0902">Two-component regulatory system</keyword>
<gene>
    <name evidence="17" type="ORF">GNP95_05525</name>
</gene>
<evidence type="ECO:0000256" key="9">
    <source>
        <dbReference type="ARBA" id="ARBA00022777"/>
    </source>
</evidence>
<dbReference type="SUPFAM" id="SSF158472">
    <property type="entry name" value="HAMP domain-like"/>
    <property type="match status" value="1"/>
</dbReference>
<feature type="transmembrane region" description="Helical" evidence="14">
    <location>
        <begin position="91"/>
        <end position="113"/>
    </location>
</feature>
<dbReference type="GO" id="GO:0005524">
    <property type="term" value="F:ATP binding"/>
    <property type="evidence" value="ECO:0007669"/>
    <property type="project" value="UniProtKB-KW"/>
</dbReference>
<comment type="caution">
    <text evidence="17">The sequence shown here is derived from an EMBL/GenBank/DDBJ whole genome shotgun (WGS) entry which is preliminary data.</text>
</comment>
<dbReference type="Pfam" id="PF00672">
    <property type="entry name" value="HAMP"/>
    <property type="match status" value="1"/>
</dbReference>
<evidence type="ECO:0000256" key="3">
    <source>
        <dbReference type="ARBA" id="ARBA00012438"/>
    </source>
</evidence>
<dbReference type="OrthoDB" id="9813151at2"/>
<comment type="subcellular location">
    <subcellularLocation>
        <location evidence="2">Cell membrane</location>
        <topology evidence="2">Multi-pass membrane protein</topology>
    </subcellularLocation>
</comment>
<dbReference type="InterPro" id="IPR036890">
    <property type="entry name" value="HATPase_C_sf"/>
</dbReference>
<dbReference type="RefSeq" id="WP_155609843.1">
    <property type="nucleotide sequence ID" value="NZ_WNZW01000001.1"/>
</dbReference>
<keyword evidence="8" id="KW-0547">Nucleotide-binding</keyword>
<evidence type="ECO:0000256" key="5">
    <source>
        <dbReference type="ARBA" id="ARBA00022553"/>
    </source>
</evidence>
<keyword evidence="7 14" id="KW-0812">Transmembrane</keyword>
<dbReference type="SMART" id="SM00388">
    <property type="entry name" value="HisKA"/>
    <property type="match status" value="1"/>
</dbReference>
<dbReference type="CDD" id="cd06225">
    <property type="entry name" value="HAMP"/>
    <property type="match status" value="1"/>
</dbReference>
<dbReference type="AlphaFoldDB" id="A0A7X3CLF6"/>
<dbReference type="PANTHER" id="PTHR45436">
    <property type="entry name" value="SENSOR HISTIDINE KINASE YKOH"/>
    <property type="match status" value="1"/>
</dbReference>
<reference evidence="17 18" key="1">
    <citation type="submission" date="2019-11" db="EMBL/GenBank/DDBJ databases">
        <title>Draft genome sequences of five Paenibacillus species of dairy origin.</title>
        <authorList>
            <person name="Olajide A.M."/>
            <person name="Chen S."/>
            <person name="Lapointe G."/>
        </authorList>
    </citation>
    <scope>NUCLEOTIDE SEQUENCE [LARGE SCALE GENOMIC DNA]</scope>
    <source>
        <strain evidence="17 18">12CR55</strain>
    </source>
</reference>
<dbReference type="EMBL" id="WNZW01000001">
    <property type="protein sequence ID" value="MUG44458.1"/>
    <property type="molecule type" value="Genomic_DNA"/>
</dbReference>
<evidence type="ECO:0000313" key="17">
    <source>
        <dbReference type="EMBL" id="MUG44458.1"/>
    </source>
</evidence>
<comment type="catalytic activity">
    <reaction evidence="1">
        <text>ATP + protein L-histidine = ADP + protein N-phospho-L-histidine.</text>
        <dbReference type="EC" id="2.7.13.3"/>
    </reaction>
</comment>
<dbReference type="InterPro" id="IPR050428">
    <property type="entry name" value="TCS_sensor_his_kinase"/>
</dbReference>
<dbReference type="CDD" id="cd00075">
    <property type="entry name" value="HATPase"/>
    <property type="match status" value="1"/>
</dbReference>
<evidence type="ECO:0000256" key="10">
    <source>
        <dbReference type="ARBA" id="ARBA00022840"/>
    </source>
</evidence>